<dbReference type="GO" id="GO:0005509">
    <property type="term" value="F:calcium ion binding"/>
    <property type="evidence" value="ECO:0007669"/>
    <property type="project" value="InterPro"/>
</dbReference>
<proteinExistence type="predicted"/>
<dbReference type="EMBL" id="JAYKXN010000007">
    <property type="protein sequence ID" value="KAK7271456.1"/>
    <property type="molecule type" value="Genomic_DNA"/>
</dbReference>
<dbReference type="SUPFAM" id="SSF47874">
    <property type="entry name" value="Annexin"/>
    <property type="match status" value="1"/>
</dbReference>
<reference evidence="1 2" key="1">
    <citation type="submission" date="2024-01" db="EMBL/GenBank/DDBJ databases">
        <title>The genomes of 5 underutilized Papilionoideae crops provide insights into root nodulation and disease resistance.</title>
        <authorList>
            <person name="Yuan L."/>
        </authorList>
    </citation>
    <scope>NUCLEOTIDE SEQUENCE [LARGE SCALE GENOMIC DNA]</scope>
    <source>
        <strain evidence="1">LY-2023</strain>
        <tissue evidence="1">Leaf</tissue>
    </source>
</reference>
<dbReference type="Gene3D" id="1.10.220.10">
    <property type="entry name" value="Annexin"/>
    <property type="match status" value="1"/>
</dbReference>
<keyword evidence="2" id="KW-1185">Reference proteome</keyword>
<comment type="caution">
    <text evidence="1">The sequence shown here is derived from an EMBL/GenBank/DDBJ whole genome shotgun (WGS) entry which is preliminary data.</text>
</comment>
<evidence type="ECO:0000313" key="2">
    <source>
        <dbReference type="Proteomes" id="UP001359559"/>
    </source>
</evidence>
<sequence>MKDGEKLPYAPSLPQEFIVEILERTQIRQAYNDLFHEDLIIHFESELSGDFEHLRGQKKSIDFDTWGFIRVKPSKTLHPFLGKSPHLDEEGP</sequence>
<dbReference type="GO" id="GO:0005544">
    <property type="term" value="F:calcium-dependent phospholipid binding"/>
    <property type="evidence" value="ECO:0007669"/>
    <property type="project" value="InterPro"/>
</dbReference>
<accession>A0AAN9FC70</accession>
<organism evidence="1 2">
    <name type="scientific">Clitoria ternatea</name>
    <name type="common">Butterfly pea</name>
    <dbReference type="NCBI Taxonomy" id="43366"/>
    <lineage>
        <taxon>Eukaryota</taxon>
        <taxon>Viridiplantae</taxon>
        <taxon>Streptophyta</taxon>
        <taxon>Embryophyta</taxon>
        <taxon>Tracheophyta</taxon>
        <taxon>Spermatophyta</taxon>
        <taxon>Magnoliopsida</taxon>
        <taxon>eudicotyledons</taxon>
        <taxon>Gunneridae</taxon>
        <taxon>Pentapetalae</taxon>
        <taxon>rosids</taxon>
        <taxon>fabids</taxon>
        <taxon>Fabales</taxon>
        <taxon>Fabaceae</taxon>
        <taxon>Papilionoideae</taxon>
        <taxon>50 kb inversion clade</taxon>
        <taxon>NPAAA clade</taxon>
        <taxon>indigoferoid/millettioid clade</taxon>
        <taxon>Phaseoleae</taxon>
        <taxon>Clitoria</taxon>
    </lineage>
</organism>
<dbReference type="AlphaFoldDB" id="A0AAN9FC70"/>
<evidence type="ECO:0000313" key="1">
    <source>
        <dbReference type="EMBL" id="KAK7271456.1"/>
    </source>
</evidence>
<protein>
    <submittedName>
        <fullName evidence="1">Uncharacterized protein</fullName>
    </submittedName>
</protein>
<name>A0AAN9FC70_CLITE</name>
<dbReference type="Proteomes" id="UP001359559">
    <property type="component" value="Unassembled WGS sequence"/>
</dbReference>
<dbReference type="InterPro" id="IPR037104">
    <property type="entry name" value="Annexin_sf"/>
</dbReference>
<gene>
    <name evidence="1" type="ORF">RJT34_27380</name>
</gene>